<name>A0ACC5X3E5_PANGG</name>
<dbReference type="EMBL" id="CM040467">
    <property type="protein sequence ID" value="MCI4385799.1"/>
    <property type="molecule type" value="Genomic_DNA"/>
</dbReference>
<accession>A0ACC5X3E5</accession>
<proteinExistence type="predicted"/>
<evidence type="ECO:0000313" key="2">
    <source>
        <dbReference type="Proteomes" id="UP000829447"/>
    </source>
</evidence>
<evidence type="ECO:0000313" key="1">
    <source>
        <dbReference type="EMBL" id="MCI4385799.1"/>
    </source>
</evidence>
<keyword evidence="2" id="KW-1185">Reference proteome</keyword>
<organism evidence="1 2">
    <name type="scientific">Pangasianodon gigas</name>
    <name type="common">Mekong giant catfish</name>
    <name type="synonym">Pangasius gigas</name>
    <dbReference type="NCBI Taxonomy" id="30993"/>
    <lineage>
        <taxon>Eukaryota</taxon>
        <taxon>Metazoa</taxon>
        <taxon>Chordata</taxon>
        <taxon>Craniata</taxon>
        <taxon>Vertebrata</taxon>
        <taxon>Euteleostomi</taxon>
        <taxon>Actinopterygii</taxon>
        <taxon>Neopterygii</taxon>
        <taxon>Teleostei</taxon>
        <taxon>Ostariophysi</taxon>
        <taxon>Siluriformes</taxon>
        <taxon>Pangasiidae</taxon>
        <taxon>Pangasianodon</taxon>
    </lineage>
</organism>
<dbReference type="Proteomes" id="UP000829447">
    <property type="component" value="Linkage Group LG14"/>
</dbReference>
<gene>
    <name evidence="1" type="ORF">PGIGA_G00054920</name>
</gene>
<comment type="caution">
    <text evidence="1">The sequence shown here is derived from an EMBL/GenBank/DDBJ whole genome shotgun (WGS) entry which is preliminary data.</text>
</comment>
<sequence length="115" mass="13849">MLKDRKSVVVALSQYLKVNFSYLTFLKNNHSYKSLQRSQTQVRRRGNRRSRHIHRRQSRNRCSRTMVCSRNPYWDLRALSSTHTLRLFHLHTNTHTPHTLSGPWAWTTIWRTFGL</sequence>
<reference evidence="1 2" key="1">
    <citation type="journal article" date="2022" name="bioRxiv">
        <title>An ancient truncated duplication of the anti-Mullerian hormone receptor type 2 gene is a potential conserved master sex determinant in the Pangasiidae catfish family.</title>
        <authorList>
            <person name="Wen M."/>
            <person name="Pan Q."/>
            <person name="Jouanno E."/>
            <person name="Montfort J."/>
            <person name="Zahm M."/>
            <person name="Cabau C."/>
            <person name="Klopp C."/>
            <person name="Iampietro C."/>
            <person name="Roques C."/>
            <person name="Bouchez O."/>
            <person name="Castinel A."/>
            <person name="Donnadieu C."/>
            <person name="Parrinello H."/>
            <person name="Poncet C."/>
            <person name="Belmonte E."/>
            <person name="Gautier V."/>
            <person name="Avarre J.-C."/>
            <person name="Dugue R."/>
            <person name="Gustiano R."/>
            <person name="Ha T.T.T."/>
            <person name="Campet M."/>
            <person name="Sriphairoj K."/>
            <person name="Ribolli J."/>
            <person name="de Almeida F.L."/>
            <person name="Desvignes T."/>
            <person name="Postlethwait J.H."/>
            <person name="Bucao C.F."/>
            <person name="Robinson-Rechavi M."/>
            <person name="Bobe J."/>
            <person name="Herpin A."/>
            <person name="Guiguen Y."/>
        </authorList>
    </citation>
    <scope>NUCLEOTIDE SEQUENCE [LARGE SCALE GENOMIC DNA]</scope>
    <source>
        <strain evidence="1">YG-Dec2019</strain>
    </source>
</reference>
<protein>
    <submittedName>
        <fullName evidence="1">Uncharacterized protein</fullName>
    </submittedName>
</protein>